<gene>
    <name evidence="1" type="ORF">ACI1P1_22085</name>
</gene>
<keyword evidence="1" id="KW-0489">Methyltransferase</keyword>
<dbReference type="EC" id="2.1.1.224" evidence="1"/>
<accession>A0ACC7P3W8</accession>
<protein>
    <submittedName>
        <fullName evidence="1">Cfr family 23S rRNA (Adenine(2503)-C(8))-methyltransferase</fullName>
        <ecNumber evidence="1">2.1.1.224</ecNumber>
    </submittedName>
</protein>
<organism evidence="1 2">
    <name type="scientific">Paenibacillus mesotrionivorans</name>
    <dbReference type="NCBI Taxonomy" id="3160968"/>
    <lineage>
        <taxon>Bacteria</taxon>
        <taxon>Bacillati</taxon>
        <taxon>Bacillota</taxon>
        <taxon>Bacilli</taxon>
        <taxon>Bacillales</taxon>
        <taxon>Paenibacillaceae</taxon>
        <taxon>Paenibacillus</taxon>
    </lineage>
</organism>
<dbReference type="Proteomes" id="UP001631969">
    <property type="component" value="Unassembled WGS sequence"/>
</dbReference>
<name>A0ACC7P3W8_9BACL</name>
<dbReference type="EMBL" id="JBJURJ010000016">
    <property type="protein sequence ID" value="MFM9330985.1"/>
    <property type="molecule type" value="Genomic_DNA"/>
</dbReference>
<proteinExistence type="predicted"/>
<keyword evidence="1" id="KW-0808">Transferase</keyword>
<keyword evidence="2" id="KW-1185">Reference proteome</keyword>
<reference evidence="1" key="1">
    <citation type="submission" date="2024-12" db="EMBL/GenBank/DDBJ databases">
        <authorList>
            <person name="Wu N."/>
        </authorList>
    </citation>
    <scope>NUCLEOTIDE SEQUENCE</scope>
    <source>
        <strain evidence="1">P15</strain>
    </source>
</reference>
<comment type="caution">
    <text evidence="1">The sequence shown here is derived from an EMBL/GenBank/DDBJ whole genome shotgun (WGS) entry which is preliminary data.</text>
</comment>
<evidence type="ECO:0000313" key="1">
    <source>
        <dbReference type="EMBL" id="MFM9330985.1"/>
    </source>
</evidence>
<sequence length="347" mass="39155">MQPISKYEAIQHILSGLKEPAYRFKQITDAVFRHRIGDFDRMTMLPQSLRTVLIQELGETILGIKPAQEKLSRQVSKLLFALPGGEHIEAVRLSYKRGWDSYCISSQCGCGFACRFCATGSIGFKRNLTADEITDQLLYFHLEGHSLDSVAFMGMGEALANPNLFEALKQLTDPRLFALGLRRLTVSTIGLLPGIARLTEEFPQVNVTFSLHSPFDEERSSLMPINERYPLQEVMDALDRHIRLTGRKVYIAYILLHGINDSKEHAKALAHLLRDRVKKGQLYHVTLIPFNRSEAIGSSYRQAEADRVNRFLTMLTSKGIHASVRTQFGSDIDAACGQLYAAEKRLR</sequence>
<evidence type="ECO:0000313" key="2">
    <source>
        <dbReference type="Proteomes" id="UP001631969"/>
    </source>
</evidence>